<protein>
    <submittedName>
        <fullName evidence="1">Uncharacterized protein</fullName>
    </submittedName>
</protein>
<organism evidence="1">
    <name type="scientific">viral metagenome</name>
    <dbReference type="NCBI Taxonomy" id="1070528"/>
    <lineage>
        <taxon>unclassified sequences</taxon>
        <taxon>metagenomes</taxon>
        <taxon>organismal metagenomes</taxon>
    </lineage>
</organism>
<evidence type="ECO:0000313" key="1">
    <source>
        <dbReference type="EMBL" id="QHU19759.1"/>
    </source>
</evidence>
<name>A0A6C0KQ60_9ZZZZ</name>
<reference evidence="1" key="1">
    <citation type="journal article" date="2020" name="Nature">
        <title>Giant virus diversity and host interactions through global metagenomics.</title>
        <authorList>
            <person name="Schulz F."/>
            <person name="Roux S."/>
            <person name="Paez-Espino D."/>
            <person name="Jungbluth S."/>
            <person name="Walsh D.A."/>
            <person name="Denef V.J."/>
            <person name="McMahon K.D."/>
            <person name="Konstantinidis K.T."/>
            <person name="Eloe-Fadrosh E.A."/>
            <person name="Kyrpides N.C."/>
            <person name="Woyke T."/>
        </authorList>
    </citation>
    <scope>NUCLEOTIDE SEQUENCE</scope>
    <source>
        <strain evidence="1">GVMAG-S-3300013014-113</strain>
    </source>
</reference>
<dbReference type="EMBL" id="MN740955">
    <property type="protein sequence ID" value="QHU19759.1"/>
    <property type="molecule type" value="Genomic_DNA"/>
</dbReference>
<proteinExistence type="predicted"/>
<dbReference type="AlphaFoldDB" id="A0A6C0KQ60"/>
<sequence length="205" mass="22955">MPIPDTKYNSNSSKIKPDVSNNYFVKNNHIVTCDISDTLVRNNSSQTSNIYLESKAAFLIHPFSNVSKCNTQFSSNNNLAFKYKKPLTSPIDDLTSHNAIQIQKAIQDQLHTSAANYTQVLGSLAVSQAINKSHTKAWHNASDRTEKKTGANYGVDIKHNSYDRYLAKKKSTTLKTQSSEQIPLQGNKTKYYSLITQNNNCITNC</sequence>
<accession>A0A6C0KQ60</accession>